<proteinExistence type="predicted"/>
<keyword evidence="2" id="KW-1185">Reference proteome</keyword>
<organism evidence="1 2">
    <name type="scientific">Tetrahymena thermophila (strain SB210)</name>
    <dbReference type="NCBI Taxonomy" id="312017"/>
    <lineage>
        <taxon>Eukaryota</taxon>
        <taxon>Sar</taxon>
        <taxon>Alveolata</taxon>
        <taxon>Ciliophora</taxon>
        <taxon>Intramacronucleata</taxon>
        <taxon>Oligohymenophorea</taxon>
        <taxon>Hymenostomatida</taxon>
        <taxon>Tetrahymenina</taxon>
        <taxon>Tetrahymenidae</taxon>
        <taxon>Tetrahymena</taxon>
    </lineage>
</organism>
<dbReference type="Proteomes" id="UP000009168">
    <property type="component" value="Unassembled WGS sequence"/>
</dbReference>
<evidence type="ECO:0000313" key="2">
    <source>
        <dbReference type="Proteomes" id="UP000009168"/>
    </source>
</evidence>
<sequence length="139" mass="15678">MSLYESSAWEEEASVLAYELLQKDGLRILELFLASYLTYSVVYFLVEAATQELRGLDITVIESGSLLIVTVREGIIPLGNFLGAEEKKEILLDSQSSISETVLLRMLLILSERTQGYLVFKNDEAEIPLREMKAIIMRA</sequence>
<name>W7WX03_TETTS</name>
<dbReference type="EMBL" id="GG662299">
    <property type="protein sequence ID" value="EWS71315.1"/>
    <property type="molecule type" value="Genomic_DNA"/>
</dbReference>
<reference evidence="2" key="1">
    <citation type="journal article" date="2006" name="PLoS Biol.">
        <title>Macronuclear genome sequence of the ciliate Tetrahymena thermophila, a model eukaryote.</title>
        <authorList>
            <person name="Eisen J.A."/>
            <person name="Coyne R.S."/>
            <person name="Wu M."/>
            <person name="Wu D."/>
            <person name="Thiagarajan M."/>
            <person name="Wortman J.R."/>
            <person name="Badger J.H."/>
            <person name="Ren Q."/>
            <person name="Amedeo P."/>
            <person name="Jones K.M."/>
            <person name="Tallon L.J."/>
            <person name="Delcher A.L."/>
            <person name="Salzberg S.L."/>
            <person name="Silva J.C."/>
            <person name="Haas B.J."/>
            <person name="Majoros W.H."/>
            <person name="Farzad M."/>
            <person name="Carlton J.M."/>
            <person name="Smith R.K. Jr."/>
            <person name="Garg J."/>
            <person name="Pearlman R.E."/>
            <person name="Karrer K.M."/>
            <person name="Sun L."/>
            <person name="Manning G."/>
            <person name="Elde N.C."/>
            <person name="Turkewitz A.P."/>
            <person name="Asai D.J."/>
            <person name="Wilkes D.E."/>
            <person name="Wang Y."/>
            <person name="Cai H."/>
            <person name="Collins K."/>
            <person name="Stewart B.A."/>
            <person name="Lee S.R."/>
            <person name="Wilamowska K."/>
            <person name="Weinberg Z."/>
            <person name="Ruzzo W.L."/>
            <person name="Wloga D."/>
            <person name="Gaertig J."/>
            <person name="Frankel J."/>
            <person name="Tsao C.-C."/>
            <person name="Gorovsky M.A."/>
            <person name="Keeling P.J."/>
            <person name="Waller R.F."/>
            <person name="Patron N.J."/>
            <person name="Cherry J.M."/>
            <person name="Stover N.A."/>
            <person name="Krieger C.J."/>
            <person name="del Toro C."/>
            <person name="Ryder H.F."/>
            <person name="Williamson S.C."/>
            <person name="Barbeau R.A."/>
            <person name="Hamilton E.P."/>
            <person name="Orias E."/>
        </authorList>
    </citation>
    <scope>NUCLEOTIDE SEQUENCE [LARGE SCALE GENOMIC DNA]</scope>
    <source>
        <strain evidence="2">SB210</strain>
    </source>
</reference>
<evidence type="ECO:0000313" key="1">
    <source>
        <dbReference type="EMBL" id="EWS71315.1"/>
    </source>
</evidence>
<accession>W7WX03</accession>
<dbReference type="RefSeq" id="XP_012656133.1">
    <property type="nucleotide sequence ID" value="XM_012800679.1"/>
</dbReference>
<gene>
    <name evidence="1" type="ORF">TTHERM_000326682</name>
</gene>
<dbReference type="InParanoid" id="W7WX03"/>
<dbReference type="AlphaFoldDB" id="W7WX03"/>
<dbReference type="GeneID" id="24438457"/>
<protein>
    <submittedName>
        <fullName evidence="1">Uncharacterized protein</fullName>
    </submittedName>
</protein>
<dbReference type="KEGG" id="tet:TTHERM_000326682"/>